<sequence length="89" mass="9516">AGRVLSGQDVGTTSLKILSPLSDSILAEKTVRVVDDRVTITELGLHVHLAMKKSMRTEQAQLSLDPNDASSVQALGILYINAGDLNLMN</sequence>
<organism evidence="2 3">
    <name type="scientific">Triplophysa rosa</name>
    <name type="common">Cave loach</name>
    <dbReference type="NCBI Taxonomy" id="992332"/>
    <lineage>
        <taxon>Eukaryota</taxon>
        <taxon>Metazoa</taxon>
        <taxon>Chordata</taxon>
        <taxon>Craniata</taxon>
        <taxon>Vertebrata</taxon>
        <taxon>Euteleostomi</taxon>
        <taxon>Actinopterygii</taxon>
        <taxon>Neopterygii</taxon>
        <taxon>Teleostei</taxon>
        <taxon>Ostariophysi</taxon>
        <taxon>Cypriniformes</taxon>
        <taxon>Nemacheilidae</taxon>
        <taxon>Triplophysa</taxon>
    </lineage>
</organism>
<gene>
    <name evidence="2" type="ORF">IRJ41_005047</name>
</gene>
<reference evidence="2" key="1">
    <citation type="submission" date="2021-02" db="EMBL/GenBank/DDBJ databases">
        <title>Comparative genomics reveals that relaxation of natural selection precedes convergent phenotypic evolution of cavefish.</title>
        <authorList>
            <person name="Peng Z."/>
        </authorList>
    </citation>
    <scope>NUCLEOTIDE SEQUENCE</scope>
    <source>
        <tissue evidence="2">Muscle</tissue>
    </source>
</reference>
<dbReference type="AlphaFoldDB" id="A0A9W7T3Q2"/>
<dbReference type="Proteomes" id="UP001059041">
    <property type="component" value="Unassembled WGS sequence"/>
</dbReference>
<evidence type="ECO:0000259" key="1">
    <source>
        <dbReference type="Pfam" id="PF23486"/>
    </source>
</evidence>
<dbReference type="InterPro" id="IPR055423">
    <property type="entry name" value="Ig_TMEM132_5th"/>
</dbReference>
<keyword evidence="3" id="KW-1185">Reference proteome</keyword>
<feature type="non-terminal residue" evidence="2">
    <location>
        <position position="1"/>
    </location>
</feature>
<protein>
    <submittedName>
        <fullName evidence="2">Transmembrane protein 132C</fullName>
    </submittedName>
</protein>
<dbReference type="Pfam" id="PF23486">
    <property type="entry name" value="Ig_TMEM132_5th"/>
    <property type="match status" value="1"/>
</dbReference>
<dbReference type="PANTHER" id="PTHR13388">
    <property type="entry name" value="DETONATOR, ISOFORM E"/>
    <property type="match status" value="1"/>
</dbReference>
<dbReference type="PANTHER" id="PTHR13388:SF23">
    <property type="entry name" value="TRANSMEMBRANE PROTEIN 132C"/>
    <property type="match status" value="1"/>
</dbReference>
<accession>A0A9W7T3Q2</accession>
<comment type="caution">
    <text evidence="2">The sequence shown here is derived from an EMBL/GenBank/DDBJ whole genome shotgun (WGS) entry which is preliminary data.</text>
</comment>
<name>A0A9W7T3Q2_TRIRA</name>
<dbReference type="InterPro" id="IPR026307">
    <property type="entry name" value="TMEM132"/>
</dbReference>
<feature type="domain" description="Transmembrane protein TMEM132 fifth" evidence="1">
    <location>
        <begin position="2"/>
        <end position="38"/>
    </location>
</feature>
<proteinExistence type="predicted"/>
<keyword evidence="2" id="KW-0472">Membrane</keyword>
<keyword evidence="2" id="KW-0812">Transmembrane</keyword>
<evidence type="ECO:0000313" key="3">
    <source>
        <dbReference type="Proteomes" id="UP001059041"/>
    </source>
</evidence>
<dbReference type="EMBL" id="JAFHDT010000491">
    <property type="protein sequence ID" value="KAI7789353.1"/>
    <property type="molecule type" value="Genomic_DNA"/>
</dbReference>
<evidence type="ECO:0000313" key="2">
    <source>
        <dbReference type="EMBL" id="KAI7789353.1"/>
    </source>
</evidence>